<dbReference type="EMBL" id="RCTY01000022">
    <property type="protein sequence ID" value="ROU07420.1"/>
    <property type="molecule type" value="Genomic_DNA"/>
</dbReference>
<keyword evidence="1" id="KW-0472">Membrane</keyword>
<feature type="transmembrane region" description="Helical" evidence="1">
    <location>
        <begin position="45"/>
        <end position="69"/>
    </location>
</feature>
<comment type="caution">
    <text evidence="2">The sequence shown here is derived from an EMBL/GenBank/DDBJ whole genome shotgun (WGS) entry which is preliminary data.</text>
</comment>
<protein>
    <submittedName>
        <fullName evidence="2">Uncharacterized protein</fullName>
    </submittedName>
</protein>
<evidence type="ECO:0000256" key="1">
    <source>
        <dbReference type="SAM" id="Phobius"/>
    </source>
</evidence>
<evidence type="ECO:0000313" key="2">
    <source>
        <dbReference type="EMBL" id="ROU07420.1"/>
    </source>
</evidence>
<dbReference type="AlphaFoldDB" id="A0A3N2RIX7"/>
<accession>A0A3N2RIX7</accession>
<feature type="transmembrane region" description="Helical" evidence="1">
    <location>
        <begin position="81"/>
        <end position="103"/>
    </location>
</feature>
<reference evidence="2 3" key="1">
    <citation type="submission" date="2018-10" db="EMBL/GenBank/DDBJ databases">
        <title>The genome of Lysobacter enzymogenes OH11.</title>
        <authorList>
            <person name="Liu F."/>
            <person name="Zhao Y."/>
            <person name="Qian G."/>
            <person name="Chen Y."/>
            <person name="Xu H."/>
        </authorList>
    </citation>
    <scope>NUCLEOTIDE SEQUENCE [LARGE SCALE GENOMIC DNA]</scope>
    <source>
        <strain evidence="2 3">OH11</strain>
    </source>
</reference>
<sequence>MLATIALERTRRGGAALLAAACALWPALASATRQCPPEFGQKSTAFWALGWSIFAAFGLLGLALPVLAVRLSRGRRGWVRAVWVLGACVAMLGCWLLGLLVFVDNFAMVC</sequence>
<name>A0A3N2RIX7_LYSEN</name>
<evidence type="ECO:0000313" key="3">
    <source>
        <dbReference type="Proteomes" id="UP000275910"/>
    </source>
</evidence>
<dbReference type="Proteomes" id="UP000275910">
    <property type="component" value="Unassembled WGS sequence"/>
</dbReference>
<dbReference type="RefSeq" id="WP_123647114.1">
    <property type="nucleotide sequence ID" value="NZ_RCTY01000022.1"/>
</dbReference>
<organism evidence="2 3">
    <name type="scientific">Lysobacter enzymogenes</name>
    <dbReference type="NCBI Taxonomy" id="69"/>
    <lineage>
        <taxon>Bacteria</taxon>
        <taxon>Pseudomonadati</taxon>
        <taxon>Pseudomonadota</taxon>
        <taxon>Gammaproteobacteria</taxon>
        <taxon>Lysobacterales</taxon>
        <taxon>Lysobacteraceae</taxon>
        <taxon>Lysobacter</taxon>
    </lineage>
</organism>
<keyword evidence="1" id="KW-1133">Transmembrane helix</keyword>
<keyword evidence="1" id="KW-0812">Transmembrane</keyword>
<gene>
    <name evidence="2" type="ORF">D9T17_08925</name>
</gene>
<proteinExistence type="predicted"/>